<keyword evidence="1" id="KW-0677">Repeat</keyword>
<dbReference type="RefSeq" id="XP_069200573.1">
    <property type="nucleotide sequence ID" value="XM_069347118.1"/>
</dbReference>
<evidence type="ECO:0000313" key="3">
    <source>
        <dbReference type="EMBL" id="KAL1304298.1"/>
    </source>
</evidence>
<dbReference type="PANTHER" id="PTHR22904:SF523">
    <property type="entry name" value="STRESS-INDUCED-PHOSPHOPROTEIN 1"/>
    <property type="match status" value="1"/>
</dbReference>
<dbReference type="PANTHER" id="PTHR22904">
    <property type="entry name" value="TPR REPEAT CONTAINING PROTEIN"/>
    <property type="match status" value="1"/>
</dbReference>
<accession>A0ABR3PEB8</accession>
<name>A0ABR3PEB8_9PEZI</name>
<dbReference type="SUPFAM" id="SSF48452">
    <property type="entry name" value="TPR-like"/>
    <property type="match status" value="1"/>
</dbReference>
<proteinExistence type="predicted"/>
<dbReference type="Gene3D" id="1.25.40.10">
    <property type="entry name" value="Tetratricopeptide repeat domain"/>
    <property type="match status" value="1"/>
</dbReference>
<evidence type="ECO:0000256" key="1">
    <source>
        <dbReference type="ARBA" id="ARBA00022737"/>
    </source>
</evidence>
<reference evidence="3 4" key="1">
    <citation type="submission" date="2024-07" db="EMBL/GenBank/DDBJ databases">
        <title>Draft sequence of the Neodothiora populina.</title>
        <authorList>
            <person name="Drown D.D."/>
            <person name="Schuette U.S."/>
            <person name="Buechlein A.B."/>
            <person name="Rusch D.R."/>
            <person name="Winton L.W."/>
            <person name="Adams G.A."/>
        </authorList>
    </citation>
    <scope>NUCLEOTIDE SEQUENCE [LARGE SCALE GENOMIC DNA]</scope>
    <source>
        <strain evidence="3 4">CPC 39397</strain>
    </source>
</reference>
<dbReference type="GeneID" id="95974405"/>
<keyword evidence="4" id="KW-1185">Reference proteome</keyword>
<gene>
    <name evidence="3" type="ORF">AAFC00_000702</name>
</gene>
<sequence length="154" mass="17341">MPHQKTTLELQERGRVLYRRKEYFQALVCFTEAITSEPTPSASLLDNRAATYDKLNDITPALKDAKSAIRLYEKDPTGYLRAGHLLEKSGKIEVALGIYKYGINKKTKNVELLVRKHDKLLSATASPTSADPFAQMPLELVEQVLSYLNFAQIV</sequence>
<keyword evidence="2" id="KW-0802">TPR repeat</keyword>
<organism evidence="3 4">
    <name type="scientific">Neodothiora populina</name>
    <dbReference type="NCBI Taxonomy" id="2781224"/>
    <lineage>
        <taxon>Eukaryota</taxon>
        <taxon>Fungi</taxon>
        <taxon>Dikarya</taxon>
        <taxon>Ascomycota</taxon>
        <taxon>Pezizomycotina</taxon>
        <taxon>Dothideomycetes</taxon>
        <taxon>Dothideomycetidae</taxon>
        <taxon>Dothideales</taxon>
        <taxon>Dothioraceae</taxon>
        <taxon>Neodothiora</taxon>
    </lineage>
</organism>
<comment type="caution">
    <text evidence="3">The sequence shown here is derived from an EMBL/GenBank/DDBJ whole genome shotgun (WGS) entry which is preliminary data.</text>
</comment>
<dbReference type="SMART" id="SM00028">
    <property type="entry name" value="TPR"/>
    <property type="match status" value="3"/>
</dbReference>
<evidence type="ECO:0000313" key="4">
    <source>
        <dbReference type="Proteomes" id="UP001562354"/>
    </source>
</evidence>
<dbReference type="InterPro" id="IPR019734">
    <property type="entry name" value="TPR_rpt"/>
</dbReference>
<evidence type="ECO:0000256" key="2">
    <source>
        <dbReference type="ARBA" id="ARBA00022803"/>
    </source>
</evidence>
<dbReference type="InterPro" id="IPR011990">
    <property type="entry name" value="TPR-like_helical_dom_sf"/>
</dbReference>
<dbReference type="EMBL" id="JBFMKM010000009">
    <property type="protein sequence ID" value="KAL1304298.1"/>
    <property type="molecule type" value="Genomic_DNA"/>
</dbReference>
<dbReference type="Proteomes" id="UP001562354">
    <property type="component" value="Unassembled WGS sequence"/>
</dbReference>
<protein>
    <submittedName>
        <fullName evidence="3">Uncharacterized protein</fullName>
    </submittedName>
</protein>